<dbReference type="Pfam" id="PF24315">
    <property type="entry name" value="DUF7489"/>
    <property type="match status" value="1"/>
</dbReference>
<dbReference type="EMBL" id="AP026978">
    <property type="protein sequence ID" value="BDT99828.1"/>
    <property type="molecule type" value="Genomic_DNA"/>
</dbReference>
<accession>A0ABN6U3J2</accession>
<sequence>MVQRELRGTVVKKSRGLLDGANLYRRLHIRLEDGSTIKVRVNRKSWKMLDVGDSVVQRDGADPVQA</sequence>
<name>A0ABN6U3J2_9NOCA</name>
<organism evidence="2 3">
    <name type="scientific">Nocardia sputorum</name>
    <dbReference type="NCBI Taxonomy" id="2984338"/>
    <lineage>
        <taxon>Bacteria</taxon>
        <taxon>Bacillati</taxon>
        <taxon>Actinomycetota</taxon>
        <taxon>Actinomycetes</taxon>
        <taxon>Mycobacteriales</taxon>
        <taxon>Nocardiaceae</taxon>
        <taxon>Nocardia</taxon>
    </lineage>
</organism>
<keyword evidence="3" id="KW-1185">Reference proteome</keyword>
<dbReference type="Proteomes" id="UP001317870">
    <property type="component" value="Chromosome"/>
</dbReference>
<evidence type="ECO:0000313" key="3">
    <source>
        <dbReference type="Proteomes" id="UP001317870"/>
    </source>
</evidence>
<evidence type="ECO:0000313" key="2">
    <source>
        <dbReference type="EMBL" id="BDT99828.1"/>
    </source>
</evidence>
<dbReference type="InterPro" id="IPR055912">
    <property type="entry name" value="DUF7489"/>
</dbReference>
<protein>
    <recommendedName>
        <fullName evidence="1">DUF7489 domain-containing protein</fullName>
    </recommendedName>
</protein>
<evidence type="ECO:0000259" key="1">
    <source>
        <dbReference type="Pfam" id="PF24315"/>
    </source>
</evidence>
<feature type="domain" description="DUF7489" evidence="1">
    <location>
        <begin position="4"/>
        <end position="64"/>
    </location>
</feature>
<dbReference type="RefSeq" id="WP_281880031.1">
    <property type="nucleotide sequence ID" value="NZ_AP026976.1"/>
</dbReference>
<gene>
    <name evidence="2" type="ORF">IFM12276_28570</name>
</gene>
<reference evidence="2 3" key="1">
    <citation type="submission" date="2022-11" db="EMBL/GenBank/DDBJ databases">
        <title>Genome Sequencing of Nocardia sp. ON39_IFM12276 and assembly.</title>
        <authorList>
            <person name="Shimojima M."/>
            <person name="Toyokawa M."/>
            <person name="Uesaka K."/>
        </authorList>
    </citation>
    <scope>NUCLEOTIDE SEQUENCE [LARGE SCALE GENOMIC DNA]</scope>
    <source>
        <strain evidence="2 3">IFM 12276</strain>
    </source>
</reference>
<proteinExistence type="predicted"/>